<keyword evidence="5" id="KW-1185">Reference proteome</keyword>
<dbReference type="SUPFAM" id="SSF53187">
    <property type="entry name" value="Zn-dependent exopeptidases"/>
    <property type="match status" value="2"/>
</dbReference>
<dbReference type="InterPro" id="IPR052083">
    <property type="entry name" value="Aminoacylase-1_M20A"/>
</dbReference>
<dbReference type="Gene3D" id="3.30.70.360">
    <property type="match status" value="1"/>
</dbReference>
<feature type="binding site" evidence="2">
    <location>
        <position position="413"/>
    </location>
    <ligand>
        <name>Zn(2+)</name>
        <dbReference type="ChEBI" id="CHEBI:29105"/>
        <label>2</label>
    </ligand>
</feature>
<sequence>MLLRTVAHFAPSVFFLLWRRKITHNTLAGEKPDLSACVKWLERIATECELELQQVSFVPGLPVVVLTQRGTDATLPAVGLNCHMDVVPVVAERWDKLPAGETPFSAWEDKDGKIYARGSQDMKCVGAQYLCALRHLKRRGVKLLRTVHTIWVPDEEIGGEDGMKRFVRTVHTIWVPDEEIGGEDGMKRFVTSDLFRSLNLGIVMDEGLAFTENKFVVFTGERTAIWARLEAVGPVGHASKLIPNTAIDRLSTAIRKLSTIRSENVHRLESDPKLALGDVTTVNITVLHGGTTNDGGKTFAPNVIPSDAFLIADIRVALEDYNVVVQTLKDISREEKLELTFQNKFDETEGPSPYSDRNSVWMRVIEDAIRKTTPDAELERAIFPAATDSRYVRRVGLPSFGFSPMRRTPSLLHDHNEYLERSVYLEGVEIMTALVHQLASVPAQPGHKL</sequence>
<dbReference type="OrthoDB" id="3064516at2759"/>
<feature type="binding site" evidence="2">
    <location>
        <position position="121"/>
    </location>
    <ligand>
        <name>Zn(2+)</name>
        <dbReference type="ChEBI" id="CHEBI:29105"/>
        <label>2</label>
    </ligand>
</feature>
<dbReference type="PANTHER" id="PTHR45892:SF1">
    <property type="entry name" value="AMINOACYLASE-1"/>
    <property type="match status" value="1"/>
</dbReference>
<proteinExistence type="predicted"/>
<evidence type="ECO:0000256" key="1">
    <source>
        <dbReference type="PIRSR" id="PIRSR036696-1"/>
    </source>
</evidence>
<comment type="cofactor">
    <cofactor evidence="2">
        <name>Zn(2+)</name>
        <dbReference type="ChEBI" id="CHEBI:29105"/>
    </cofactor>
    <text evidence="2">Binds 2 Zn(2+) ions per subunit.</text>
</comment>
<evidence type="ECO:0000259" key="3">
    <source>
        <dbReference type="Pfam" id="PF07687"/>
    </source>
</evidence>
<feature type="domain" description="Peptidase M20 dimerisation" evidence="3">
    <location>
        <begin position="219"/>
        <end position="337"/>
    </location>
</feature>
<dbReference type="EMBL" id="CYKH01001331">
    <property type="protein sequence ID" value="CUG86558.1"/>
    <property type="molecule type" value="Genomic_DNA"/>
</dbReference>
<dbReference type="SUPFAM" id="SSF55031">
    <property type="entry name" value="Bacterial exopeptidase dimerisation domain"/>
    <property type="match status" value="1"/>
</dbReference>
<gene>
    <name evidence="4" type="ORF">BSAL_93740</name>
</gene>
<feature type="active site" description="Proton acceptor" evidence="1">
    <location>
        <position position="178"/>
    </location>
</feature>
<reference evidence="5" key="1">
    <citation type="submission" date="2015-09" db="EMBL/GenBank/DDBJ databases">
        <authorList>
            <consortium name="Pathogen Informatics"/>
        </authorList>
    </citation>
    <scope>NUCLEOTIDE SEQUENCE [LARGE SCALE GENOMIC DNA]</scope>
    <source>
        <strain evidence="5">Lake Konstanz</strain>
    </source>
</reference>
<dbReference type="Pfam" id="PF01546">
    <property type="entry name" value="Peptidase_M20"/>
    <property type="match status" value="1"/>
</dbReference>
<dbReference type="GO" id="GO:0004046">
    <property type="term" value="F:aminoacylase activity"/>
    <property type="evidence" value="ECO:0007669"/>
    <property type="project" value="TreeGrafter"/>
</dbReference>
<feature type="active site" evidence="1">
    <location>
        <position position="85"/>
    </location>
</feature>
<dbReference type="OMA" id="GTDAKQF"/>
<protein>
    <recommendedName>
        <fullName evidence="3">Peptidase M20 dimerisation domain-containing protein</fullName>
    </recommendedName>
</protein>
<feature type="binding site" evidence="2">
    <location>
        <position position="179"/>
    </location>
    <ligand>
        <name>Zn(2+)</name>
        <dbReference type="ChEBI" id="CHEBI:29105"/>
        <label>2</label>
    </ligand>
</feature>
<dbReference type="AlphaFoldDB" id="A0A0S4J8K7"/>
<dbReference type="InterPro" id="IPR011650">
    <property type="entry name" value="Peptidase_M20_dimer"/>
</dbReference>
<organism evidence="4 5">
    <name type="scientific">Bodo saltans</name>
    <name type="common">Flagellated protozoan</name>
    <dbReference type="NCBI Taxonomy" id="75058"/>
    <lineage>
        <taxon>Eukaryota</taxon>
        <taxon>Discoba</taxon>
        <taxon>Euglenozoa</taxon>
        <taxon>Kinetoplastea</taxon>
        <taxon>Metakinetoplastina</taxon>
        <taxon>Eubodonida</taxon>
        <taxon>Bodonidae</taxon>
        <taxon>Bodo</taxon>
    </lineage>
</organism>
<dbReference type="GO" id="GO:0046872">
    <property type="term" value="F:metal ion binding"/>
    <property type="evidence" value="ECO:0007669"/>
    <property type="project" value="UniProtKB-KW"/>
</dbReference>
<dbReference type="PANTHER" id="PTHR45892">
    <property type="entry name" value="AMINOACYLASE-1"/>
    <property type="match status" value="1"/>
</dbReference>
<dbReference type="Gene3D" id="1.10.150.900">
    <property type="match status" value="1"/>
</dbReference>
<keyword evidence="2" id="KW-0862">Zinc</keyword>
<evidence type="ECO:0000256" key="2">
    <source>
        <dbReference type="PIRSR" id="PIRSR036696-2"/>
    </source>
</evidence>
<evidence type="ECO:0000313" key="5">
    <source>
        <dbReference type="Proteomes" id="UP000051952"/>
    </source>
</evidence>
<keyword evidence="2" id="KW-0479">Metal-binding</keyword>
<feature type="binding site" evidence="2">
    <location>
        <position position="83"/>
    </location>
    <ligand>
        <name>Zn(2+)</name>
        <dbReference type="ChEBI" id="CHEBI:29105"/>
        <label>1</label>
    </ligand>
</feature>
<feature type="binding site" evidence="2">
    <location>
        <position position="206"/>
    </location>
    <ligand>
        <name>Zn(2+)</name>
        <dbReference type="ChEBI" id="CHEBI:29105"/>
        <label>1</label>
    </ligand>
</feature>
<name>A0A0S4J8K7_BODSA</name>
<accession>A0A0S4J8K7</accession>
<dbReference type="Proteomes" id="UP000051952">
    <property type="component" value="Unassembled WGS sequence"/>
</dbReference>
<dbReference type="Pfam" id="PF07687">
    <property type="entry name" value="M20_dimer"/>
    <property type="match status" value="1"/>
</dbReference>
<feature type="binding site" evidence="2">
    <location>
        <position position="121"/>
    </location>
    <ligand>
        <name>Zn(2+)</name>
        <dbReference type="ChEBI" id="CHEBI:29105"/>
        <label>1</label>
    </ligand>
</feature>
<dbReference type="PIRSF" id="PIRSF036696">
    <property type="entry name" value="ACY-1"/>
    <property type="match status" value="1"/>
</dbReference>
<evidence type="ECO:0000313" key="4">
    <source>
        <dbReference type="EMBL" id="CUG86558.1"/>
    </source>
</evidence>
<dbReference type="InterPro" id="IPR036264">
    <property type="entry name" value="Bact_exopeptidase_dim_dom"/>
</dbReference>
<dbReference type="Gene3D" id="3.40.630.10">
    <property type="entry name" value="Zn peptidases"/>
    <property type="match status" value="2"/>
</dbReference>
<dbReference type="InterPro" id="IPR002933">
    <property type="entry name" value="Peptidase_M20"/>
</dbReference>
<dbReference type="VEuPathDB" id="TriTrypDB:BSAL_93740"/>